<name>A0A0C3QX63_9AGAM</name>
<dbReference type="HOGENOM" id="CLU_2639899_0_0_1"/>
<dbReference type="Proteomes" id="UP000054248">
    <property type="component" value="Unassembled WGS sequence"/>
</dbReference>
<sequence>MHASDVLVNQPRSSKSTITSGNTAATNIGRCVTERRPYELRGFLPAFTQFSPAEFGDATRTLHLGHSDYHILHTSIV</sequence>
<feature type="region of interest" description="Disordered" evidence="1">
    <location>
        <begin position="1"/>
        <end position="24"/>
    </location>
</feature>
<reference evidence="2 3" key="1">
    <citation type="submission" date="2014-04" db="EMBL/GenBank/DDBJ databases">
        <authorList>
            <consortium name="DOE Joint Genome Institute"/>
            <person name="Kuo A."/>
            <person name="Girlanda M."/>
            <person name="Perotto S."/>
            <person name="Kohler A."/>
            <person name="Nagy L.G."/>
            <person name="Floudas D."/>
            <person name="Copeland A."/>
            <person name="Barry K.W."/>
            <person name="Cichocki N."/>
            <person name="Veneault-Fourrey C."/>
            <person name="LaButti K."/>
            <person name="Lindquist E.A."/>
            <person name="Lipzen A."/>
            <person name="Lundell T."/>
            <person name="Morin E."/>
            <person name="Murat C."/>
            <person name="Sun H."/>
            <person name="Tunlid A."/>
            <person name="Henrissat B."/>
            <person name="Grigoriev I.V."/>
            <person name="Hibbett D.S."/>
            <person name="Martin F."/>
            <person name="Nordberg H.P."/>
            <person name="Cantor M.N."/>
            <person name="Hua S.X."/>
        </authorList>
    </citation>
    <scope>NUCLEOTIDE SEQUENCE [LARGE SCALE GENOMIC DNA]</scope>
    <source>
        <strain evidence="2 3">MUT 4182</strain>
    </source>
</reference>
<feature type="compositionally biased region" description="Polar residues" evidence="1">
    <location>
        <begin position="10"/>
        <end position="24"/>
    </location>
</feature>
<evidence type="ECO:0000313" key="2">
    <source>
        <dbReference type="EMBL" id="KIO34621.1"/>
    </source>
</evidence>
<accession>A0A0C3QX63</accession>
<keyword evidence="3" id="KW-1185">Reference proteome</keyword>
<dbReference type="EMBL" id="KN822942">
    <property type="protein sequence ID" value="KIO34621.1"/>
    <property type="molecule type" value="Genomic_DNA"/>
</dbReference>
<reference evidence="3" key="2">
    <citation type="submission" date="2015-01" db="EMBL/GenBank/DDBJ databases">
        <title>Evolutionary Origins and Diversification of the Mycorrhizal Mutualists.</title>
        <authorList>
            <consortium name="DOE Joint Genome Institute"/>
            <consortium name="Mycorrhizal Genomics Consortium"/>
            <person name="Kohler A."/>
            <person name="Kuo A."/>
            <person name="Nagy L.G."/>
            <person name="Floudas D."/>
            <person name="Copeland A."/>
            <person name="Barry K.W."/>
            <person name="Cichocki N."/>
            <person name="Veneault-Fourrey C."/>
            <person name="LaButti K."/>
            <person name="Lindquist E.A."/>
            <person name="Lipzen A."/>
            <person name="Lundell T."/>
            <person name="Morin E."/>
            <person name="Murat C."/>
            <person name="Riley R."/>
            <person name="Ohm R."/>
            <person name="Sun H."/>
            <person name="Tunlid A."/>
            <person name="Henrissat B."/>
            <person name="Grigoriev I.V."/>
            <person name="Hibbett D.S."/>
            <person name="Martin F."/>
        </authorList>
    </citation>
    <scope>NUCLEOTIDE SEQUENCE [LARGE SCALE GENOMIC DNA]</scope>
    <source>
        <strain evidence="3">MUT 4182</strain>
    </source>
</reference>
<evidence type="ECO:0000256" key="1">
    <source>
        <dbReference type="SAM" id="MobiDB-lite"/>
    </source>
</evidence>
<gene>
    <name evidence="2" type="ORF">M407DRAFT_240473</name>
</gene>
<evidence type="ECO:0000313" key="3">
    <source>
        <dbReference type="Proteomes" id="UP000054248"/>
    </source>
</evidence>
<proteinExistence type="predicted"/>
<protein>
    <submittedName>
        <fullName evidence="2">Uncharacterized protein</fullName>
    </submittedName>
</protein>
<dbReference type="AlphaFoldDB" id="A0A0C3QX63"/>
<organism evidence="2 3">
    <name type="scientific">Tulasnella calospora MUT 4182</name>
    <dbReference type="NCBI Taxonomy" id="1051891"/>
    <lineage>
        <taxon>Eukaryota</taxon>
        <taxon>Fungi</taxon>
        <taxon>Dikarya</taxon>
        <taxon>Basidiomycota</taxon>
        <taxon>Agaricomycotina</taxon>
        <taxon>Agaricomycetes</taxon>
        <taxon>Cantharellales</taxon>
        <taxon>Tulasnellaceae</taxon>
        <taxon>Tulasnella</taxon>
    </lineage>
</organism>